<sequence>MWQSKYATPEAKARMGISQTASPSTTQAMVSPSRATTPALAVQDVAADSAIAHNGKSDKPVATPEQTDADLIAASETFPSAVQLGLENDIALTKDVKVHVGKLDHSANIIKNIRSVLSLLCETIKKEGPMGAAELDAIQSLWQDLDQLYHTIQGAQAALPALVEKQKDNLDLIVNSLVTESRQDSQAQVNTQHKQLQQQQNVILGQGQAFTDYKARVEPQLKEIEVLNERLARLTLNRTSLSSDLDTANNDAKNSADNHDKAQKSMQDTLQALQSKNDRLTLEYKIMKQFADQVEKKTTDRYEQTCRSIRADLDKEKARAKDLDIKVKALRATEHDQKTAHEKLMVELAAAKDKYQKQSSEYAQVFINSSETNKRLAALKGEIKDLRKQNAELLYEVAKLRQTILDINGQLSALQAERNTAFEEVSQFKEMLEMLGAQAEKLERDNSELEMDNNDLVAKLKKVSQVSAIAEDEAAMLKRTVKTLEEQKGGNAGDGASLKKLKTLEAKLQACEEYTTKLEQDMKGWQELGTRSYTEYKAFREENEKLKKQLEQGGPSSTPTNNAGTNADAVYWRDMYERLLSTFE</sequence>
<feature type="compositionally biased region" description="Polar residues" evidence="2">
    <location>
        <begin position="243"/>
        <end position="253"/>
    </location>
</feature>
<keyword evidence="4" id="KW-1185">Reference proteome</keyword>
<evidence type="ECO:0000256" key="1">
    <source>
        <dbReference type="SAM" id="Coils"/>
    </source>
</evidence>
<gene>
    <name evidence="3" type="ORF">CC80DRAFT_487752</name>
</gene>
<accession>A0A6A5UC28</accession>
<dbReference type="Gene3D" id="1.10.287.1490">
    <property type="match status" value="1"/>
</dbReference>
<evidence type="ECO:0000313" key="3">
    <source>
        <dbReference type="EMBL" id="KAF1962244.1"/>
    </source>
</evidence>
<protein>
    <submittedName>
        <fullName evidence="3">Uncharacterized protein</fullName>
    </submittedName>
</protein>
<dbReference type="AlphaFoldDB" id="A0A6A5UC28"/>
<dbReference type="Proteomes" id="UP000800035">
    <property type="component" value="Unassembled WGS sequence"/>
</dbReference>
<keyword evidence="1" id="KW-0175">Coiled coil</keyword>
<feature type="region of interest" description="Disordered" evidence="2">
    <location>
        <begin position="243"/>
        <end position="267"/>
    </location>
</feature>
<feature type="compositionally biased region" description="Polar residues" evidence="2">
    <location>
        <begin position="554"/>
        <end position="565"/>
    </location>
</feature>
<dbReference type="OrthoDB" id="3945906at2759"/>
<feature type="region of interest" description="Disordered" evidence="2">
    <location>
        <begin position="1"/>
        <end position="33"/>
    </location>
</feature>
<evidence type="ECO:0000256" key="2">
    <source>
        <dbReference type="SAM" id="MobiDB-lite"/>
    </source>
</evidence>
<feature type="compositionally biased region" description="Polar residues" evidence="2">
    <location>
        <begin position="17"/>
        <end position="33"/>
    </location>
</feature>
<feature type="compositionally biased region" description="Basic and acidic residues" evidence="2">
    <location>
        <begin position="254"/>
        <end position="263"/>
    </location>
</feature>
<reference evidence="3" key="1">
    <citation type="journal article" date="2020" name="Stud. Mycol.">
        <title>101 Dothideomycetes genomes: a test case for predicting lifestyles and emergence of pathogens.</title>
        <authorList>
            <person name="Haridas S."/>
            <person name="Albert R."/>
            <person name="Binder M."/>
            <person name="Bloem J."/>
            <person name="Labutti K."/>
            <person name="Salamov A."/>
            <person name="Andreopoulos B."/>
            <person name="Baker S."/>
            <person name="Barry K."/>
            <person name="Bills G."/>
            <person name="Bluhm B."/>
            <person name="Cannon C."/>
            <person name="Castanera R."/>
            <person name="Culley D."/>
            <person name="Daum C."/>
            <person name="Ezra D."/>
            <person name="Gonzalez J."/>
            <person name="Henrissat B."/>
            <person name="Kuo A."/>
            <person name="Liang C."/>
            <person name="Lipzen A."/>
            <person name="Lutzoni F."/>
            <person name="Magnuson J."/>
            <person name="Mondo S."/>
            <person name="Nolan M."/>
            <person name="Ohm R."/>
            <person name="Pangilinan J."/>
            <person name="Park H.-J."/>
            <person name="Ramirez L."/>
            <person name="Alfaro M."/>
            <person name="Sun H."/>
            <person name="Tritt A."/>
            <person name="Yoshinaga Y."/>
            <person name="Zwiers L.-H."/>
            <person name="Turgeon B."/>
            <person name="Goodwin S."/>
            <person name="Spatafora J."/>
            <person name="Crous P."/>
            <person name="Grigoriev I."/>
        </authorList>
    </citation>
    <scope>NUCLEOTIDE SEQUENCE</scope>
    <source>
        <strain evidence="3">CBS 675.92</strain>
    </source>
</reference>
<name>A0A6A5UC28_9PLEO</name>
<proteinExistence type="predicted"/>
<dbReference type="EMBL" id="ML976979">
    <property type="protein sequence ID" value="KAF1962244.1"/>
    <property type="molecule type" value="Genomic_DNA"/>
</dbReference>
<feature type="coiled-coil region" evidence="1">
    <location>
        <begin position="313"/>
        <end position="521"/>
    </location>
</feature>
<organism evidence="3 4">
    <name type="scientific">Byssothecium circinans</name>
    <dbReference type="NCBI Taxonomy" id="147558"/>
    <lineage>
        <taxon>Eukaryota</taxon>
        <taxon>Fungi</taxon>
        <taxon>Dikarya</taxon>
        <taxon>Ascomycota</taxon>
        <taxon>Pezizomycotina</taxon>
        <taxon>Dothideomycetes</taxon>
        <taxon>Pleosporomycetidae</taxon>
        <taxon>Pleosporales</taxon>
        <taxon>Massarineae</taxon>
        <taxon>Massarinaceae</taxon>
        <taxon>Byssothecium</taxon>
    </lineage>
</organism>
<feature type="region of interest" description="Disordered" evidence="2">
    <location>
        <begin position="544"/>
        <end position="566"/>
    </location>
</feature>
<evidence type="ECO:0000313" key="4">
    <source>
        <dbReference type="Proteomes" id="UP000800035"/>
    </source>
</evidence>